<comment type="caution">
    <text evidence="2">The sequence shown here is derived from an EMBL/GenBank/DDBJ whole genome shotgun (WGS) entry which is preliminary data.</text>
</comment>
<keyword evidence="3" id="KW-1185">Reference proteome</keyword>
<dbReference type="SUPFAM" id="SSF55729">
    <property type="entry name" value="Acyl-CoA N-acyltransferases (Nat)"/>
    <property type="match status" value="1"/>
</dbReference>
<gene>
    <name evidence="2" type="ORF">DDE83_007457</name>
</gene>
<dbReference type="PROSITE" id="PS51186">
    <property type="entry name" value="GNAT"/>
    <property type="match status" value="1"/>
</dbReference>
<dbReference type="Gene3D" id="3.40.630.30">
    <property type="match status" value="1"/>
</dbReference>
<accession>A0A364MWI4</accession>
<dbReference type="EMBL" id="QGDH01000136">
    <property type="protein sequence ID" value="RAR05231.1"/>
    <property type="molecule type" value="Genomic_DNA"/>
</dbReference>
<reference evidence="3" key="1">
    <citation type="submission" date="2018-05" db="EMBL/GenBank/DDBJ databases">
        <title>Draft genome sequence of Stemphylium lycopersici strain CIDEFI 213.</title>
        <authorList>
            <person name="Medina R."/>
            <person name="Franco M.E.E."/>
            <person name="Lucentini C.G."/>
            <person name="Saparrat M.C.N."/>
            <person name="Balatti P.A."/>
        </authorList>
    </citation>
    <scope>NUCLEOTIDE SEQUENCE [LARGE SCALE GENOMIC DNA]</scope>
    <source>
        <strain evidence="3">CIDEFI 213</strain>
    </source>
</reference>
<organism evidence="2 3">
    <name type="scientific">Stemphylium lycopersici</name>
    <name type="common">Tomato gray leaf spot disease fungus</name>
    <name type="synonym">Thyrospora lycopersici</name>
    <dbReference type="NCBI Taxonomy" id="183478"/>
    <lineage>
        <taxon>Eukaryota</taxon>
        <taxon>Fungi</taxon>
        <taxon>Dikarya</taxon>
        <taxon>Ascomycota</taxon>
        <taxon>Pezizomycotina</taxon>
        <taxon>Dothideomycetes</taxon>
        <taxon>Pleosporomycetidae</taxon>
        <taxon>Pleosporales</taxon>
        <taxon>Pleosporineae</taxon>
        <taxon>Pleosporaceae</taxon>
        <taxon>Stemphylium</taxon>
    </lineage>
</organism>
<dbReference type="Proteomes" id="UP000249619">
    <property type="component" value="Unassembled WGS sequence"/>
</dbReference>
<dbReference type="InterPro" id="IPR016181">
    <property type="entry name" value="Acyl_CoA_acyltransferase"/>
</dbReference>
<dbReference type="InterPro" id="IPR053144">
    <property type="entry name" value="Acetyltransferase_Butenolide"/>
</dbReference>
<dbReference type="UniPathway" id="UPA00113">
    <property type="reaction ID" value="UER00529"/>
</dbReference>
<dbReference type="PANTHER" id="PTHR43233">
    <property type="entry name" value="FAMILY N-ACETYLTRANSFERASE, PUTATIVE (AFU_ORTHOLOGUE AFUA_6G03350)-RELATED"/>
    <property type="match status" value="1"/>
</dbReference>
<evidence type="ECO:0000259" key="1">
    <source>
        <dbReference type="PROSITE" id="PS51186"/>
    </source>
</evidence>
<dbReference type="GO" id="GO:0016747">
    <property type="term" value="F:acyltransferase activity, transferring groups other than amino-acyl groups"/>
    <property type="evidence" value="ECO:0007669"/>
    <property type="project" value="InterPro"/>
</dbReference>
<dbReference type="AlphaFoldDB" id="A0A364MWI4"/>
<dbReference type="Pfam" id="PF13508">
    <property type="entry name" value="Acetyltransf_7"/>
    <property type="match status" value="1"/>
</dbReference>
<proteinExistence type="predicted"/>
<protein>
    <submittedName>
        <fullName evidence="2">Acetyltransferase, GNAT family</fullName>
    </submittedName>
</protein>
<dbReference type="GO" id="GO:0006048">
    <property type="term" value="P:UDP-N-acetylglucosamine biosynthetic process"/>
    <property type="evidence" value="ECO:0007669"/>
    <property type="project" value="UniProtKB-UniPathway"/>
</dbReference>
<dbReference type="STRING" id="183478.A0A364MWI4"/>
<dbReference type="OrthoDB" id="2744543at2759"/>
<dbReference type="PANTHER" id="PTHR43233:SF1">
    <property type="entry name" value="FAMILY N-ACETYLTRANSFERASE, PUTATIVE (AFU_ORTHOLOGUE AFUA_6G03350)-RELATED"/>
    <property type="match status" value="1"/>
</dbReference>
<evidence type="ECO:0000313" key="2">
    <source>
        <dbReference type="EMBL" id="RAR05231.1"/>
    </source>
</evidence>
<sequence>MSDAQYVILEGVPTPQRYHDLRKVAGMTPPPLDAVPKALANSITCIVAYERKHMLNETTPAPDQEVIGMGRLVGDGSLFLLVVDIVVHPDHQHRGLGKRIIQTVVDFADQHAPKAYVSLVADPPAQKLYPLYGFKDVKPSLGMYRMNRPAQGQDGSAAE</sequence>
<name>A0A364MWI4_STELY</name>
<keyword evidence="2" id="KW-0808">Transferase</keyword>
<dbReference type="CDD" id="cd04301">
    <property type="entry name" value="NAT_SF"/>
    <property type="match status" value="1"/>
</dbReference>
<feature type="domain" description="N-acetyltransferase" evidence="1">
    <location>
        <begin position="22"/>
        <end position="151"/>
    </location>
</feature>
<dbReference type="InterPro" id="IPR000182">
    <property type="entry name" value="GNAT_dom"/>
</dbReference>
<evidence type="ECO:0000313" key="3">
    <source>
        <dbReference type="Proteomes" id="UP000249619"/>
    </source>
</evidence>